<dbReference type="PROSITE" id="PS50885">
    <property type="entry name" value="HAMP"/>
    <property type="match status" value="1"/>
</dbReference>
<comment type="subcellular location">
    <subcellularLocation>
        <location evidence="2">Membrane</location>
    </subcellularLocation>
</comment>
<keyword evidence="4" id="KW-0597">Phosphoprotein</keyword>
<dbReference type="GO" id="GO:0000155">
    <property type="term" value="F:phosphorelay sensor kinase activity"/>
    <property type="evidence" value="ECO:0007669"/>
    <property type="project" value="InterPro"/>
</dbReference>
<keyword evidence="6 12" id="KW-0418">Kinase</keyword>
<comment type="catalytic activity">
    <reaction evidence="1">
        <text>ATP + protein L-histidine = ADP + protein N-phospho-L-histidine.</text>
        <dbReference type="EC" id="2.7.13.3"/>
    </reaction>
</comment>
<feature type="transmembrane region" description="Helical" evidence="9">
    <location>
        <begin position="156"/>
        <end position="178"/>
    </location>
</feature>
<feature type="transmembrane region" description="Helical" evidence="9">
    <location>
        <begin position="7"/>
        <end position="28"/>
    </location>
</feature>
<dbReference type="Gene3D" id="3.30.565.10">
    <property type="entry name" value="Histidine kinase-like ATPase, C-terminal domain"/>
    <property type="match status" value="1"/>
</dbReference>
<keyword evidence="9" id="KW-0812">Transmembrane</keyword>
<evidence type="ECO:0000259" key="10">
    <source>
        <dbReference type="PROSITE" id="PS50109"/>
    </source>
</evidence>
<dbReference type="GO" id="GO:0016020">
    <property type="term" value="C:membrane"/>
    <property type="evidence" value="ECO:0007669"/>
    <property type="project" value="UniProtKB-SubCell"/>
</dbReference>
<dbReference type="Proteomes" id="UP001225378">
    <property type="component" value="Chromosome"/>
</dbReference>
<sequence length="454" mass="50131">MNLQRHLLLRIVIVALACLAASSTYVLYRSDRHARQITQETARSLSQQLELQLLRRNAGFGEAERFPDFSLWKQTGGQPGFCLRFVSTEKATIYSLCNGSKLSGQNIPEGFKTFYRHIFNPDFKVTRSIALNDRVYGYLTVTPNTESNIARAWDDIVSLGGLSALTVLAVCILVSLTIRRALRPAGIIVDGLDRIGQGDLVYRLPSFDLLEWQHTATAINRLTASQQQLLSERQKLAVKLMKLQEEERRALARELHDEFGQCLAAINAVTASITQTAETQCPALVEESRQIGRISQHMMDHVRGLLGRLRPVELDELGLVPSLNRLVADWNTLSGERQVRFRLEVTGDASTLTDALSVTLFRIAQECMTNIVKHAAATNASVTLVIGGASVRLTVKDDGNACTLPFSDGPGIGLLGIRERVDALRGRLTLAIAEPRGLIVTTMLPVHAEVEVQI</sequence>
<dbReference type="InterPro" id="IPR011712">
    <property type="entry name" value="Sig_transdc_His_kin_sub3_dim/P"/>
</dbReference>
<dbReference type="Pfam" id="PF07730">
    <property type="entry name" value="HisKA_3"/>
    <property type="match status" value="1"/>
</dbReference>
<dbReference type="PANTHER" id="PTHR24421">
    <property type="entry name" value="NITRATE/NITRITE SENSOR PROTEIN NARX-RELATED"/>
    <property type="match status" value="1"/>
</dbReference>
<dbReference type="SUPFAM" id="SSF55874">
    <property type="entry name" value="ATPase domain of HSP90 chaperone/DNA topoisomerase II/histidine kinase"/>
    <property type="match status" value="1"/>
</dbReference>
<keyword evidence="9" id="KW-1133">Transmembrane helix</keyword>
<name>A0AAU7NZP4_9GAMM</name>
<dbReference type="EC" id="2.7.13.3" evidence="3"/>
<dbReference type="InterPro" id="IPR036890">
    <property type="entry name" value="HATPase_C_sf"/>
</dbReference>
<feature type="domain" description="HAMP" evidence="11">
    <location>
        <begin position="179"/>
        <end position="231"/>
    </location>
</feature>
<dbReference type="Gene3D" id="1.20.5.1930">
    <property type="match status" value="1"/>
</dbReference>
<evidence type="ECO:0000256" key="9">
    <source>
        <dbReference type="SAM" id="Phobius"/>
    </source>
</evidence>
<dbReference type="PANTHER" id="PTHR24421:SF58">
    <property type="entry name" value="SIGNAL TRANSDUCTION HISTIDINE-PROTEIN KINASE_PHOSPHATASE UHPB"/>
    <property type="match status" value="1"/>
</dbReference>
<accession>A0AAU7NZP4</accession>
<keyword evidence="8" id="KW-0175">Coiled coil</keyword>
<dbReference type="PROSITE" id="PS50109">
    <property type="entry name" value="HIS_KIN"/>
    <property type="match status" value="1"/>
</dbReference>
<dbReference type="GO" id="GO:0046983">
    <property type="term" value="F:protein dimerization activity"/>
    <property type="evidence" value="ECO:0007669"/>
    <property type="project" value="InterPro"/>
</dbReference>
<evidence type="ECO:0000256" key="8">
    <source>
        <dbReference type="SAM" id="Coils"/>
    </source>
</evidence>
<proteinExistence type="predicted"/>
<keyword evidence="5" id="KW-0808">Transferase</keyword>
<feature type="coiled-coil region" evidence="8">
    <location>
        <begin position="226"/>
        <end position="253"/>
    </location>
</feature>
<dbReference type="CDD" id="cd16917">
    <property type="entry name" value="HATPase_UhpB-NarQ-NarX-like"/>
    <property type="match status" value="1"/>
</dbReference>
<dbReference type="EMBL" id="CP157743">
    <property type="protein sequence ID" value="XBS22415.1"/>
    <property type="molecule type" value="Genomic_DNA"/>
</dbReference>
<keyword evidence="13" id="KW-1185">Reference proteome</keyword>
<dbReference type="InterPro" id="IPR003594">
    <property type="entry name" value="HATPase_dom"/>
</dbReference>
<keyword evidence="7" id="KW-0902">Two-component regulatory system</keyword>
<dbReference type="Pfam" id="PF02518">
    <property type="entry name" value="HATPase_c"/>
    <property type="match status" value="1"/>
</dbReference>
<reference evidence="12 13" key="1">
    <citation type="journal article" date="2024" name="Microbiology">
        <title>Methylomarinum rosea sp. nov., a novel halophilic methanotrophic bacterium from the hypersaline Lake Elton.</title>
        <authorList>
            <person name="Suleimanov R.Z."/>
            <person name="Oshkin I.Y."/>
            <person name="Danilova O.V."/>
            <person name="Suzina N.E."/>
            <person name="Dedysh S.N."/>
        </authorList>
    </citation>
    <scope>NUCLEOTIDE SEQUENCE [LARGE SCALE GENOMIC DNA]</scope>
    <source>
        <strain evidence="12 13">Ch1-1</strain>
    </source>
</reference>
<feature type="domain" description="Histidine kinase" evidence="10">
    <location>
        <begin position="250"/>
        <end position="448"/>
    </location>
</feature>
<dbReference type="KEGG" id="mech:Q9L42_009875"/>
<evidence type="ECO:0000313" key="12">
    <source>
        <dbReference type="EMBL" id="XBS22415.1"/>
    </source>
</evidence>
<dbReference type="InterPro" id="IPR005467">
    <property type="entry name" value="His_kinase_dom"/>
</dbReference>
<evidence type="ECO:0000256" key="2">
    <source>
        <dbReference type="ARBA" id="ARBA00004370"/>
    </source>
</evidence>
<protein>
    <recommendedName>
        <fullName evidence="3">histidine kinase</fullName>
        <ecNumber evidence="3">2.7.13.3</ecNumber>
    </recommendedName>
</protein>
<keyword evidence="9" id="KW-0472">Membrane</keyword>
<gene>
    <name evidence="12" type="ORF">Q9L42_009875</name>
</gene>
<evidence type="ECO:0000256" key="4">
    <source>
        <dbReference type="ARBA" id="ARBA00022553"/>
    </source>
</evidence>
<organism evidence="12 13">
    <name type="scientific">Methylomarinum roseum</name>
    <dbReference type="NCBI Taxonomy" id="3067653"/>
    <lineage>
        <taxon>Bacteria</taxon>
        <taxon>Pseudomonadati</taxon>
        <taxon>Pseudomonadota</taxon>
        <taxon>Gammaproteobacteria</taxon>
        <taxon>Methylococcales</taxon>
        <taxon>Methylococcaceae</taxon>
        <taxon>Methylomarinum</taxon>
    </lineage>
</organism>
<evidence type="ECO:0000259" key="11">
    <source>
        <dbReference type="PROSITE" id="PS50885"/>
    </source>
</evidence>
<evidence type="ECO:0000313" key="13">
    <source>
        <dbReference type="Proteomes" id="UP001225378"/>
    </source>
</evidence>
<evidence type="ECO:0000256" key="3">
    <source>
        <dbReference type="ARBA" id="ARBA00012438"/>
    </source>
</evidence>
<dbReference type="InterPro" id="IPR050482">
    <property type="entry name" value="Sensor_HK_TwoCompSys"/>
</dbReference>
<evidence type="ECO:0000256" key="1">
    <source>
        <dbReference type="ARBA" id="ARBA00000085"/>
    </source>
</evidence>
<evidence type="ECO:0000256" key="7">
    <source>
        <dbReference type="ARBA" id="ARBA00023012"/>
    </source>
</evidence>
<dbReference type="RefSeq" id="WP_305908602.1">
    <property type="nucleotide sequence ID" value="NZ_CP157743.1"/>
</dbReference>
<evidence type="ECO:0000256" key="5">
    <source>
        <dbReference type="ARBA" id="ARBA00022679"/>
    </source>
</evidence>
<dbReference type="AlphaFoldDB" id="A0AAU7NZP4"/>
<dbReference type="InterPro" id="IPR003660">
    <property type="entry name" value="HAMP_dom"/>
</dbReference>
<evidence type="ECO:0000256" key="6">
    <source>
        <dbReference type="ARBA" id="ARBA00022777"/>
    </source>
</evidence>